<dbReference type="InterPro" id="IPR001453">
    <property type="entry name" value="MoaB/Mog_dom"/>
</dbReference>
<feature type="domain" description="MoaB/Mog" evidence="14">
    <location>
        <begin position="194"/>
        <end position="335"/>
    </location>
</feature>
<gene>
    <name evidence="15" type="ORF">ABW99_12825</name>
</gene>
<accession>A0A0G3EPH7</accession>
<evidence type="ECO:0000313" key="16">
    <source>
        <dbReference type="Proteomes" id="UP000036700"/>
    </source>
</evidence>
<dbReference type="GO" id="GO:0006777">
    <property type="term" value="P:Mo-molybdopterin cofactor biosynthetic process"/>
    <property type="evidence" value="ECO:0007669"/>
    <property type="project" value="UniProtKB-UniRule"/>
</dbReference>
<evidence type="ECO:0000256" key="8">
    <source>
        <dbReference type="ARBA" id="ARBA00022679"/>
    </source>
</evidence>
<dbReference type="Pfam" id="PF00994">
    <property type="entry name" value="MoCF_biosynth"/>
    <property type="match status" value="1"/>
</dbReference>
<evidence type="ECO:0000259" key="14">
    <source>
        <dbReference type="SMART" id="SM00852"/>
    </source>
</evidence>
<dbReference type="InterPro" id="IPR036135">
    <property type="entry name" value="MoeA_linker/N_sf"/>
</dbReference>
<evidence type="ECO:0000256" key="12">
    <source>
        <dbReference type="ARBA" id="ARBA00047317"/>
    </source>
</evidence>
<evidence type="ECO:0000256" key="9">
    <source>
        <dbReference type="ARBA" id="ARBA00022723"/>
    </source>
</evidence>
<dbReference type="InterPro" id="IPR005111">
    <property type="entry name" value="MoeA_C_domain_IV"/>
</dbReference>
<dbReference type="PANTHER" id="PTHR10192:SF5">
    <property type="entry name" value="GEPHYRIN"/>
    <property type="match status" value="1"/>
</dbReference>
<evidence type="ECO:0000256" key="5">
    <source>
        <dbReference type="ARBA" id="ARBA00013269"/>
    </source>
</evidence>
<dbReference type="FunFam" id="2.40.340.10:FF:000003">
    <property type="entry name" value="Molybdopterin molybdenumtransferase"/>
    <property type="match status" value="1"/>
</dbReference>
<dbReference type="UniPathway" id="UPA00344"/>
<dbReference type="RefSeq" id="WP_047214855.1">
    <property type="nucleotide sequence ID" value="NZ_CP011568.3"/>
</dbReference>
<dbReference type="SUPFAM" id="SSF53218">
    <property type="entry name" value="Molybdenum cofactor biosynthesis proteins"/>
    <property type="match status" value="1"/>
</dbReference>
<dbReference type="SMART" id="SM00852">
    <property type="entry name" value="MoCF_biosynth"/>
    <property type="match status" value="1"/>
</dbReference>
<organism evidence="15 16">
    <name type="scientific">Pandoraea thiooxydans</name>
    <dbReference type="NCBI Taxonomy" id="445709"/>
    <lineage>
        <taxon>Bacteria</taxon>
        <taxon>Pseudomonadati</taxon>
        <taxon>Pseudomonadota</taxon>
        <taxon>Betaproteobacteria</taxon>
        <taxon>Burkholderiales</taxon>
        <taxon>Burkholderiaceae</taxon>
        <taxon>Pandoraea</taxon>
    </lineage>
</organism>
<dbReference type="KEGG" id="ptx:ABW99_12825"/>
<keyword evidence="16" id="KW-1185">Reference proteome</keyword>
<keyword evidence="8 13" id="KW-0808">Transferase</keyword>
<dbReference type="Gene3D" id="3.90.105.10">
    <property type="entry name" value="Molybdopterin biosynthesis moea protein, domain 2"/>
    <property type="match status" value="1"/>
</dbReference>
<keyword evidence="11 13" id="KW-0501">Molybdenum cofactor biosynthesis</keyword>
<comment type="similarity">
    <text evidence="4 13">Belongs to the MoeA family.</text>
</comment>
<dbReference type="InterPro" id="IPR036688">
    <property type="entry name" value="MoeA_C_domain_IV_sf"/>
</dbReference>
<dbReference type="InterPro" id="IPR038987">
    <property type="entry name" value="MoeA-like"/>
</dbReference>
<evidence type="ECO:0000256" key="4">
    <source>
        <dbReference type="ARBA" id="ARBA00010763"/>
    </source>
</evidence>
<dbReference type="NCBIfam" id="NF045515">
    <property type="entry name" value="Glp_gephyrin"/>
    <property type="match status" value="1"/>
</dbReference>
<evidence type="ECO:0000256" key="13">
    <source>
        <dbReference type="RuleBase" id="RU365090"/>
    </source>
</evidence>
<dbReference type="OrthoDB" id="9804758at2"/>
<dbReference type="Pfam" id="PF03454">
    <property type="entry name" value="MoeA_C"/>
    <property type="match status" value="1"/>
</dbReference>
<evidence type="ECO:0000313" key="15">
    <source>
        <dbReference type="EMBL" id="AKJ68958.1"/>
    </source>
</evidence>
<dbReference type="SUPFAM" id="SSF63867">
    <property type="entry name" value="MoeA C-terminal domain-like"/>
    <property type="match status" value="1"/>
</dbReference>
<sequence length="424" mass="44312">MNTLNTVIGCMSDYDPEALSVEQARHIIRECVAPVGGVQYVAVRTALDRVLASDLISPIDVPANDNSAMDGYAFNGSVLSGTAPRLEIVGAALAGRPYTGTVAAGQCVRIMTGALMPSGCDTVIPQELVQKDDAHVGFAPDAVRAGQHRRRAGEDLAAGKAALRAGKLLRPADLGLIASLGIVEVPVFRRVRVAFFSTGDELRSAGQALAPGCVYDSNRYTLFGMLHRMGADVLDLGVVRDDPVALEAAFRHACENADVVITSGGVSVGDADFTKPMMARLGEVAFWKVAIRPGRPLAFGRLTSAGHDALLFGLPGNPVAVMATFYVFVRDALLATMGAAAQPMPPMRARSASAITKRPGRTEFLRGIVSTGADGAVEVSITGAQGSGMLHSMSEANCFVVLPHAKGDVAAGDDVDILLFEGLI</sequence>
<dbReference type="PATRIC" id="fig|445709.3.peg.2722"/>
<keyword evidence="10 13" id="KW-0460">Magnesium</keyword>
<dbReference type="AlphaFoldDB" id="A0A0G3EPH7"/>
<dbReference type="NCBIfam" id="TIGR00177">
    <property type="entry name" value="molyb_syn"/>
    <property type="match status" value="1"/>
</dbReference>
<evidence type="ECO:0000256" key="2">
    <source>
        <dbReference type="ARBA" id="ARBA00002901"/>
    </source>
</evidence>
<comment type="pathway">
    <text evidence="3 13">Cofactor biosynthesis; molybdopterin biosynthesis.</text>
</comment>
<dbReference type="Gene3D" id="3.40.980.10">
    <property type="entry name" value="MoaB/Mog-like domain"/>
    <property type="match status" value="1"/>
</dbReference>
<dbReference type="Pfam" id="PF03453">
    <property type="entry name" value="MoeA_N"/>
    <property type="match status" value="1"/>
</dbReference>
<comment type="cofactor">
    <cofactor evidence="1 13">
        <name>Mg(2+)</name>
        <dbReference type="ChEBI" id="CHEBI:18420"/>
    </cofactor>
</comment>
<dbReference type="Gene3D" id="2.170.190.11">
    <property type="entry name" value="Molybdopterin biosynthesis moea protein, domain 3"/>
    <property type="match status" value="1"/>
</dbReference>
<dbReference type="STRING" id="445709.ABW99_12825"/>
<dbReference type="CDD" id="cd00887">
    <property type="entry name" value="MoeA"/>
    <property type="match status" value="1"/>
</dbReference>
<evidence type="ECO:0000256" key="3">
    <source>
        <dbReference type="ARBA" id="ARBA00005046"/>
    </source>
</evidence>
<dbReference type="GO" id="GO:0046872">
    <property type="term" value="F:metal ion binding"/>
    <property type="evidence" value="ECO:0007669"/>
    <property type="project" value="UniProtKB-UniRule"/>
</dbReference>
<keyword evidence="7 13" id="KW-0500">Molybdenum</keyword>
<evidence type="ECO:0000256" key="7">
    <source>
        <dbReference type="ARBA" id="ARBA00022505"/>
    </source>
</evidence>
<name>A0A0G3EPH7_9BURK</name>
<dbReference type="InterPro" id="IPR036425">
    <property type="entry name" value="MoaB/Mog-like_dom_sf"/>
</dbReference>
<evidence type="ECO:0000256" key="10">
    <source>
        <dbReference type="ARBA" id="ARBA00022842"/>
    </source>
</evidence>
<dbReference type="PANTHER" id="PTHR10192">
    <property type="entry name" value="MOLYBDOPTERIN BIOSYNTHESIS PROTEIN"/>
    <property type="match status" value="1"/>
</dbReference>
<evidence type="ECO:0000256" key="11">
    <source>
        <dbReference type="ARBA" id="ARBA00023150"/>
    </source>
</evidence>
<dbReference type="Proteomes" id="UP000036700">
    <property type="component" value="Chromosome"/>
</dbReference>
<protein>
    <recommendedName>
        <fullName evidence="6 13">Molybdopterin molybdenumtransferase</fullName>
        <ecNumber evidence="5 13">2.10.1.1</ecNumber>
    </recommendedName>
</protein>
<dbReference type="SUPFAM" id="SSF63882">
    <property type="entry name" value="MoeA N-terminal region -like"/>
    <property type="match status" value="1"/>
</dbReference>
<comment type="catalytic activity">
    <reaction evidence="12">
        <text>adenylyl-molybdopterin + molybdate = Mo-molybdopterin + AMP + H(+)</text>
        <dbReference type="Rhea" id="RHEA:35047"/>
        <dbReference type="ChEBI" id="CHEBI:15378"/>
        <dbReference type="ChEBI" id="CHEBI:36264"/>
        <dbReference type="ChEBI" id="CHEBI:62727"/>
        <dbReference type="ChEBI" id="CHEBI:71302"/>
        <dbReference type="ChEBI" id="CHEBI:456215"/>
        <dbReference type="EC" id="2.10.1.1"/>
    </reaction>
</comment>
<dbReference type="EMBL" id="CP011568">
    <property type="protein sequence ID" value="AKJ68958.1"/>
    <property type="molecule type" value="Genomic_DNA"/>
</dbReference>
<proteinExistence type="inferred from homology"/>
<dbReference type="Gene3D" id="2.40.340.10">
    <property type="entry name" value="MoeA, C-terminal, domain IV"/>
    <property type="match status" value="1"/>
</dbReference>
<dbReference type="GO" id="GO:0061599">
    <property type="term" value="F:molybdopterin molybdotransferase activity"/>
    <property type="evidence" value="ECO:0007669"/>
    <property type="project" value="UniProtKB-UniRule"/>
</dbReference>
<evidence type="ECO:0000256" key="1">
    <source>
        <dbReference type="ARBA" id="ARBA00001946"/>
    </source>
</evidence>
<dbReference type="InterPro" id="IPR005110">
    <property type="entry name" value="MoeA_linker/N"/>
</dbReference>
<dbReference type="EC" id="2.10.1.1" evidence="5 13"/>
<dbReference type="FunFam" id="3.40.980.10:FF:000004">
    <property type="entry name" value="Molybdopterin molybdenumtransferase"/>
    <property type="match status" value="1"/>
</dbReference>
<evidence type="ECO:0000256" key="6">
    <source>
        <dbReference type="ARBA" id="ARBA00021108"/>
    </source>
</evidence>
<comment type="function">
    <text evidence="2 13">Catalyzes the insertion of molybdate into adenylated molybdopterin with the concomitant release of AMP.</text>
</comment>
<reference evidence="16" key="1">
    <citation type="submission" date="2015-06" db="EMBL/GenBank/DDBJ databases">
        <authorList>
            <person name="Lim Y.L."/>
            <person name="Ee R."/>
            <person name="Yong D."/>
            <person name="How K.Y."/>
            <person name="Yin W.F."/>
            <person name="Chan K.G."/>
        </authorList>
    </citation>
    <scope>NUCLEOTIDE SEQUENCE [LARGE SCALE GENOMIC DNA]</scope>
    <source>
        <strain evidence="16">DSM 25325</strain>
    </source>
</reference>
<keyword evidence="9 13" id="KW-0479">Metal-binding</keyword>
<dbReference type="GO" id="GO:0005829">
    <property type="term" value="C:cytosol"/>
    <property type="evidence" value="ECO:0007669"/>
    <property type="project" value="TreeGrafter"/>
</dbReference>